<comment type="subcellular location">
    <subcellularLocation>
        <location evidence="1">Endoplasmic reticulum membrane</location>
        <topology evidence="1">Single-pass type I membrane protein</topology>
    </subcellularLocation>
    <subcellularLocation>
        <location evidence="8">Membrane</location>
        <topology evidence="8">Single-pass type I membrane protein</topology>
    </subcellularLocation>
</comment>
<dbReference type="Ensembl" id="ENSCCNT00000015198.1">
    <property type="protein sequence ID" value="ENSCCNP00000011608.1"/>
    <property type="gene ID" value="ENSCCNG00000012043.1"/>
</dbReference>
<dbReference type="RefSeq" id="XP_020032889.1">
    <property type="nucleotide sequence ID" value="XM_020177300.1"/>
</dbReference>
<keyword evidence="13" id="KW-1185">Reference proteome</keyword>
<evidence type="ECO:0000256" key="7">
    <source>
        <dbReference type="ARBA" id="ARBA00023136"/>
    </source>
</evidence>
<dbReference type="InterPro" id="IPR009038">
    <property type="entry name" value="GOLD_dom"/>
</dbReference>
<evidence type="ECO:0000259" key="11">
    <source>
        <dbReference type="PROSITE" id="PS50866"/>
    </source>
</evidence>
<evidence type="ECO:0000256" key="8">
    <source>
        <dbReference type="RuleBase" id="RU003827"/>
    </source>
</evidence>
<dbReference type="PROSITE" id="PS50866">
    <property type="entry name" value="GOLD"/>
    <property type="match status" value="1"/>
</dbReference>
<reference evidence="14" key="2">
    <citation type="submission" date="2025-04" db="UniProtKB">
        <authorList>
            <consortium name="RefSeq"/>
        </authorList>
    </citation>
    <scope>IDENTIFICATION</scope>
    <source>
        <tissue evidence="14">Leukocyte</tissue>
    </source>
</reference>
<sequence>MQMLTLLLSFMFSLSAGFYFHVGEREEKCIIEDIPSDTWITGTFKVQQWDIGRQDFLESAPGLGMFVTVTSYNDEILLSKLYGAEGTFHFTSHSPGEHIICLQSNSTRLMSFGGSKLRIHLDVRVGEHDLDAAIAQAKDKVNEVTFKLEHLIEQIQQILKEQNYRRDREEIFRMTSEDTNSNVLWWAFAQILIFISVGIFQMRHLKNFFIAKKLV</sequence>
<evidence type="ECO:0000256" key="9">
    <source>
        <dbReference type="SAM" id="Phobius"/>
    </source>
</evidence>
<gene>
    <name evidence="12 14" type="primary">LOC109695012</name>
</gene>
<feature type="chain" id="PRO_5044665259" evidence="10">
    <location>
        <begin position="18"/>
        <end position="215"/>
    </location>
</feature>
<dbReference type="Pfam" id="PF01105">
    <property type="entry name" value="EMP24_GP25L"/>
    <property type="match status" value="1"/>
</dbReference>
<dbReference type="SMART" id="SM01190">
    <property type="entry name" value="EMP24_GP25L"/>
    <property type="match status" value="1"/>
</dbReference>
<dbReference type="AlphaFoldDB" id="A0A8B7VNY6"/>
<dbReference type="PANTHER" id="PTHR22811">
    <property type="entry name" value="TRANSMEMBRANE EMP24 DOMAIN-CONTAINING PROTEIN"/>
    <property type="match status" value="1"/>
</dbReference>
<dbReference type="GeneID" id="109695012"/>
<evidence type="ECO:0000256" key="3">
    <source>
        <dbReference type="ARBA" id="ARBA00022692"/>
    </source>
</evidence>
<dbReference type="InterPro" id="IPR015720">
    <property type="entry name" value="Emp24-like"/>
</dbReference>
<evidence type="ECO:0000313" key="12">
    <source>
        <dbReference type="Ensembl" id="ENSCCNP00000011608.1"/>
    </source>
</evidence>
<feature type="domain" description="GOLD" evidence="11">
    <location>
        <begin position="27"/>
        <end position="125"/>
    </location>
</feature>
<feature type="signal peptide" evidence="10">
    <location>
        <begin position="1"/>
        <end position="17"/>
    </location>
</feature>
<evidence type="ECO:0000256" key="10">
    <source>
        <dbReference type="SAM" id="SignalP"/>
    </source>
</evidence>
<dbReference type="KEGG" id="ccan:109695012"/>
<keyword evidence="5" id="KW-0256">Endoplasmic reticulum</keyword>
<keyword evidence="7 9" id="KW-0472">Membrane</keyword>
<accession>A0A8B7VNY6</accession>
<evidence type="ECO:0000256" key="4">
    <source>
        <dbReference type="ARBA" id="ARBA00022729"/>
    </source>
</evidence>
<evidence type="ECO:0000313" key="13">
    <source>
        <dbReference type="Proteomes" id="UP001732720"/>
    </source>
</evidence>
<keyword evidence="3 8" id="KW-0812">Transmembrane</keyword>
<protein>
    <submittedName>
        <fullName evidence="14">Transmembrane emp24 domain-containing protein 11</fullName>
    </submittedName>
</protein>
<dbReference type="GO" id="GO:0005789">
    <property type="term" value="C:endoplasmic reticulum membrane"/>
    <property type="evidence" value="ECO:0007669"/>
    <property type="project" value="UniProtKB-SubCell"/>
</dbReference>
<keyword evidence="4 10" id="KW-0732">Signal</keyword>
<reference evidence="12" key="1">
    <citation type="submission" date="2023-09" db="UniProtKB">
        <authorList>
            <consortium name="Ensembl"/>
        </authorList>
    </citation>
    <scope>IDENTIFICATION</scope>
</reference>
<evidence type="ECO:0000256" key="5">
    <source>
        <dbReference type="ARBA" id="ARBA00022824"/>
    </source>
</evidence>
<proteinExistence type="inferred from homology"/>
<keyword evidence="6 9" id="KW-1133">Transmembrane helix</keyword>
<evidence type="ECO:0000313" key="14">
    <source>
        <dbReference type="RefSeq" id="XP_020032889.1"/>
    </source>
</evidence>
<feature type="transmembrane region" description="Helical" evidence="9">
    <location>
        <begin position="183"/>
        <end position="202"/>
    </location>
</feature>
<evidence type="ECO:0000256" key="6">
    <source>
        <dbReference type="ARBA" id="ARBA00022989"/>
    </source>
</evidence>
<evidence type="ECO:0000256" key="2">
    <source>
        <dbReference type="ARBA" id="ARBA00007104"/>
    </source>
</evidence>
<organism evidence="14">
    <name type="scientific">Castor canadensis</name>
    <name type="common">American beaver</name>
    <dbReference type="NCBI Taxonomy" id="51338"/>
    <lineage>
        <taxon>Eukaryota</taxon>
        <taxon>Metazoa</taxon>
        <taxon>Chordata</taxon>
        <taxon>Craniata</taxon>
        <taxon>Vertebrata</taxon>
        <taxon>Euteleostomi</taxon>
        <taxon>Mammalia</taxon>
        <taxon>Eutheria</taxon>
        <taxon>Euarchontoglires</taxon>
        <taxon>Glires</taxon>
        <taxon>Rodentia</taxon>
        <taxon>Castorimorpha</taxon>
        <taxon>Castoridae</taxon>
        <taxon>Castor</taxon>
    </lineage>
</organism>
<evidence type="ECO:0000256" key="1">
    <source>
        <dbReference type="ARBA" id="ARBA00004115"/>
    </source>
</evidence>
<comment type="similarity">
    <text evidence="2 8">Belongs to the EMP24/GP25L family.</text>
</comment>
<dbReference type="OrthoDB" id="3427at2759"/>
<dbReference type="Proteomes" id="UP001732720">
    <property type="component" value="Chromosome 9"/>
</dbReference>
<name>A0A8B7VNY6_CASCN</name>